<comment type="caution">
    <text evidence="3">The sequence shown here is derived from an EMBL/GenBank/DDBJ whole genome shotgun (WGS) entry which is preliminary data.</text>
</comment>
<dbReference type="EMBL" id="CAIIXF020000012">
    <property type="protein sequence ID" value="CAH1801194.1"/>
    <property type="molecule type" value="Genomic_DNA"/>
</dbReference>
<dbReference type="InterPro" id="IPR054078">
    <property type="entry name" value="BRF2-like_C"/>
</dbReference>
<evidence type="ECO:0000259" key="2">
    <source>
        <dbReference type="Pfam" id="PF21886"/>
    </source>
</evidence>
<keyword evidence="4" id="KW-1185">Reference proteome</keyword>
<proteinExistence type="predicted"/>
<name>A0A8S4Q9J5_OWEFU</name>
<dbReference type="AlphaFoldDB" id="A0A8S4Q9J5"/>
<evidence type="ECO:0000313" key="4">
    <source>
        <dbReference type="Proteomes" id="UP000749559"/>
    </source>
</evidence>
<protein>
    <recommendedName>
        <fullName evidence="2">BRF2-like C-terminal domain-containing protein</fullName>
    </recommendedName>
</protein>
<dbReference type="Proteomes" id="UP000749559">
    <property type="component" value="Unassembled WGS sequence"/>
</dbReference>
<feature type="domain" description="BRF2-like C-terminal" evidence="2">
    <location>
        <begin position="2"/>
        <end position="100"/>
    </location>
</feature>
<feature type="compositionally biased region" description="Basic and acidic residues" evidence="1">
    <location>
        <begin position="127"/>
        <end position="139"/>
    </location>
</feature>
<gene>
    <name evidence="3" type="ORF">OFUS_LOCUS25006</name>
</gene>
<organism evidence="3 4">
    <name type="scientific">Owenia fusiformis</name>
    <name type="common">Polychaete worm</name>
    <dbReference type="NCBI Taxonomy" id="6347"/>
    <lineage>
        <taxon>Eukaryota</taxon>
        <taxon>Metazoa</taxon>
        <taxon>Spiralia</taxon>
        <taxon>Lophotrochozoa</taxon>
        <taxon>Annelida</taxon>
        <taxon>Polychaeta</taxon>
        <taxon>Sedentaria</taxon>
        <taxon>Canalipalpata</taxon>
        <taxon>Sabellida</taxon>
        <taxon>Oweniida</taxon>
        <taxon>Oweniidae</taxon>
        <taxon>Owenia</taxon>
    </lineage>
</organism>
<accession>A0A8S4Q9J5</accession>
<dbReference type="Pfam" id="PF21886">
    <property type="entry name" value="BRF2-like_C_cyclin_rpt"/>
    <property type="match status" value="1"/>
</dbReference>
<sequence>MDLYHLCQNCWLTTGHNHERILLYLTFIAWVAESFGKRRKTSWGQFTKLFEVSNTKANDKQKSILKYLVEMASNIPWIDMSDFKHDKDVLAHLNDILKYRNLLVNEITMEMTKIRDNIDEKDVAEVDNFKDGDPNKDKFPQVGDGIKNEKQINNNTTPDMEQKFETGRCVSHKNNDVAYDRNEKKYSRRFKRERRDWTVPKVKSHKRIADESDNIIIEHPDLDCEDLTEHDIPDEDVEKYVKSEHEVKRLKLFDAQSEFDN</sequence>
<evidence type="ECO:0000256" key="1">
    <source>
        <dbReference type="SAM" id="MobiDB-lite"/>
    </source>
</evidence>
<reference evidence="3" key="1">
    <citation type="submission" date="2022-03" db="EMBL/GenBank/DDBJ databases">
        <authorList>
            <person name="Martin C."/>
        </authorList>
    </citation>
    <scope>NUCLEOTIDE SEQUENCE</scope>
</reference>
<evidence type="ECO:0000313" key="3">
    <source>
        <dbReference type="EMBL" id="CAH1801194.1"/>
    </source>
</evidence>
<feature type="region of interest" description="Disordered" evidence="1">
    <location>
        <begin position="127"/>
        <end position="160"/>
    </location>
</feature>